<dbReference type="RefSeq" id="WP_118983616.1">
    <property type="nucleotide sequence ID" value="NZ_QHCS01000007.1"/>
</dbReference>
<sequence>MLTKDMFTKDAILERHRNYRINVKENTIEARLLDFLKDKNIEIIHYQGDVNNDFCDINLRINFPKAEETIDSIFISEEIFCLYADIVQGLVRNRNTK</sequence>
<proteinExistence type="predicted"/>
<dbReference type="Proteomes" id="UP000266669">
    <property type="component" value="Unassembled WGS sequence"/>
</dbReference>
<comment type="caution">
    <text evidence="1">The sequence shown here is derived from an EMBL/GenBank/DDBJ whole genome shotgun (WGS) entry which is preliminary data.</text>
</comment>
<name>A0A8B3CMK0_9LEPT</name>
<organism evidence="1 2">
    <name type="scientific">Leptospira stimsonii</name>
    <dbReference type="NCBI Taxonomy" id="2202203"/>
    <lineage>
        <taxon>Bacteria</taxon>
        <taxon>Pseudomonadati</taxon>
        <taxon>Spirochaetota</taxon>
        <taxon>Spirochaetia</taxon>
        <taxon>Leptospirales</taxon>
        <taxon>Leptospiraceae</taxon>
        <taxon>Leptospira</taxon>
    </lineage>
</organism>
<accession>A0A8B3CMK0</accession>
<gene>
    <name evidence="1" type="ORF">DLM78_20425</name>
</gene>
<protein>
    <submittedName>
        <fullName evidence="1">Peptidase M50</fullName>
    </submittedName>
</protein>
<evidence type="ECO:0000313" key="1">
    <source>
        <dbReference type="EMBL" id="RHX83853.1"/>
    </source>
</evidence>
<evidence type="ECO:0000313" key="2">
    <source>
        <dbReference type="Proteomes" id="UP000266669"/>
    </source>
</evidence>
<reference evidence="2" key="1">
    <citation type="submission" date="2018-05" db="EMBL/GenBank/DDBJ databases">
        <title>Leptospira yasudae sp. nov. and Leptospira stimsonii sp. nov., two pathogenic species of the genus Leptospira isolated from environmental sources.</title>
        <authorList>
            <person name="Casanovas-Massana A."/>
            <person name="Hamond C."/>
            <person name="Santos L.A."/>
            <person name="Hacker K.P."/>
            <person name="Balassiano I."/>
            <person name="Medeiros M.A."/>
            <person name="Reis M.G."/>
            <person name="Ko A.I."/>
            <person name="Wunder E.A."/>
        </authorList>
    </citation>
    <scope>NUCLEOTIDE SEQUENCE [LARGE SCALE GENOMIC DNA]</scope>
    <source>
        <strain evidence="2">AMB6-RJ</strain>
    </source>
</reference>
<dbReference type="EMBL" id="QHCS01000007">
    <property type="protein sequence ID" value="RHX83853.1"/>
    <property type="molecule type" value="Genomic_DNA"/>
</dbReference>
<dbReference type="AlphaFoldDB" id="A0A8B3CMK0"/>